<evidence type="ECO:0000256" key="3">
    <source>
        <dbReference type="SAM" id="MobiDB-lite"/>
    </source>
</evidence>
<evidence type="ECO:0000259" key="4">
    <source>
        <dbReference type="PROSITE" id="PS50118"/>
    </source>
</evidence>
<feature type="DNA-binding region" description="HMG box" evidence="1">
    <location>
        <begin position="295"/>
        <end position="365"/>
    </location>
</feature>
<feature type="DNA-binding region" description="HMG box" evidence="1">
    <location>
        <begin position="426"/>
        <end position="494"/>
    </location>
</feature>
<keyword evidence="6" id="KW-1185">Reference proteome</keyword>
<dbReference type="EMBL" id="LFYR01001623">
    <property type="protein sequence ID" value="KMZ60214.1"/>
    <property type="molecule type" value="Genomic_DNA"/>
</dbReference>
<evidence type="ECO:0000256" key="2">
    <source>
        <dbReference type="SAM" id="Coils"/>
    </source>
</evidence>
<dbReference type="SMART" id="SM00398">
    <property type="entry name" value="HMG"/>
    <property type="match status" value="3"/>
</dbReference>
<feature type="domain" description="HMG box" evidence="4">
    <location>
        <begin position="426"/>
        <end position="494"/>
    </location>
</feature>
<feature type="compositionally biased region" description="Basic and acidic residues" evidence="3">
    <location>
        <begin position="275"/>
        <end position="294"/>
    </location>
</feature>
<feature type="compositionally biased region" description="Basic and acidic residues" evidence="3">
    <location>
        <begin position="366"/>
        <end position="416"/>
    </location>
</feature>
<sequence>MATLPTDVNIPAKRGGRGGRKGLKNVTPNETNIEKGLKETQVVVAETKKSKKKSTVAVEDADIPSGLEETHVAIDAILSPAKSKKSKKKSSTIVAADVPSDLDELMARFEKLQIEKEKAEELLKEREELLKQKDEEIENREIQQKKLRKEVNKLQKLKEFNPTTTIPVVVESKKTGAEVKKPCPSYVHFCKEQWNEMKKERPELGFKDISNVLGAKWKNLSAEERRPYDAKYQQEKETYLKITGVDKREKEALKLLEEDQLQKTAMELLDQYVQFRRDQNEEKKKPKKEKDPSKPKKPMSAFFLFSSNRRQNQALLPESEKKSAVEMAKIAGEEWKSMSEELKAPFEKQAKEHMEEYVKQIEEYKEKKTAEGETVEREEEEKMKIHKQEALKLLKKKEKTDNMIKKKSKEKLEKKKQQPAADPNRPKKPAGSFILFSKETRKALQEERPELGASSLSALVSVKWQELGEEGKKKWNEKAASAMAAYKKEIEDYNSKSNKQDV</sequence>
<dbReference type="PANTHER" id="PTHR46912">
    <property type="entry name" value="HIGH MOBILITY GROUP B PROTEIN 13"/>
    <property type="match status" value="1"/>
</dbReference>
<evidence type="ECO:0000313" key="6">
    <source>
        <dbReference type="Proteomes" id="UP000036987"/>
    </source>
</evidence>
<dbReference type="Gene3D" id="1.10.30.10">
    <property type="entry name" value="High mobility group box domain"/>
    <property type="match status" value="3"/>
</dbReference>
<feature type="region of interest" description="Disordered" evidence="3">
    <location>
        <begin position="275"/>
        <end position="300"/>
    </location>
</feature>
<dbReference type="PANTHER" id="PTHR46912:SF1">
    <property type="entry name" value="HIGH MOBILITY GROUP B PROTEIN 13"/>
    <property type="match status" value="1"/>
</dbReference>
<organism evidence="5 6">
    <name type="scientific">Zostera marina</name>
    <name type="common">Eelgrass</name>
    <dbReference type="NCBI Taxonomy" id="29655"/>
    <lineage>
        <taxon>Eukaryota</taxon>
        <taxon>Viridiplantae</taxon>
        <taxon>Streptophyta</taxon>
        <taxon>Embryophyta</taxon>
        <taxon>Tracheophyta</taxon>
        <taxon>Spermatophyta</taxon>
        <taxon>Magnoliopsida</taxon>
        <taxon>Liliopsida</taxon>
        <taxon>Zosteraceae</taxon>
        <taxon>Zostera</taxon>
    </lineage>
</organism>
<name>A0A0K9NTX1_ZOSMR</name>
<dbReference type="STRING" id="29655.A0A0K9NTX1"/>
<dbReference type="GO" id="GO:0005634">
    <property type="term" value="C:nucleus"/>
    <property type="evidence" value="ECO:0007669"/>
    <property type="project" value="UniProtKB-UniRule"/>
</dbReference>
<feature type="domain" description="HMG box" evidence="4">
    <location>
        <begin position="295"/>
        <end position="365"/>
    </location>
</feature>
<comment type="caution">
    <text evidence="5">The sequence shown here is derived from an EMBL/GenBank/DDBJ whole genome shotgun (WGS) entry which is preliminary data.</text>
</comment>
<reference evidence="6" key="1">
    <citation type="journal article" date="2016" name="Nature">
        <title>The genome of the seagrass Zostera marina reveals angiosperm adaptation to the sea.</title>
        <authorList>
            <person name="Olsen J.L."/>
            <person name="Rouze P."/>
            <person name="Verhelst B."/>
            <person name="Lin Y.-C."/>
            <person name="Bayer T."/>
            <person name="Collen J."/>
            <person name="Dattolo E."/>
            <person name="De Paoli E."/>
            <person name="Dittami S."/>
            <person name="Maumus F."/>
            <person name="Michel G."/>
            <person name="Kersting A."/>
            <person name="Lauritano C."/>
            <person name="Lohaus R."/>
            <person name="Toepel M."/>
            <person name="Tonon T."/>
            <person name="Vanneste K."/>
            <person name="Amirebrahimi M."/>
            <person name="Brakel J."/>
            <person name="Bostroem C."/>
            <person name="Chovatia M."/>
            <person name="Grimwood J."/>
            <person name="Jenkins J.W."/>
            <person name="Jueterbock A."/>
            <person name="Mraz A."/>
            <person name="Stam W.T."/>
            <person name="Tice H."/>
            <person name="Bornberg-Bauer E."/>
            <person name="Green P.J."/>
            <person name="Pearson G.A."/>
            <person name="Procaccini G."/>
            <person name="Duarte C.M."/>
            <person name="Schmutz J."/>
            <person name="Reusch T.B.H."/>
            <person name="Van de Peer Y."/>
        </authorList>
    </citation>
    <scope>NUCLEOTIDE SEQUENCE [LARGE SCALE GENOMIC DNA]</scope>
    <source>
        <strain evidence="6">cv. Finnish</strain>
    </source>
</reference>
<dbReference type="InterPro" id="IPR044601">
    <property type="entry name" value="HMGB6/HMGB13"/>
</dbReference>
<dbReference type="PROSITE" id="PS50118">
    <property type="entry name" value="HMG_BOX_2"/>
    <property type="match status" value="3"/>
</dbReference>
<dbReference type="OrthoDB" id="1919336at2759"/>
<gene>
    <name evidence="5" type="ORF">ZOSMA_5G00770</name>
</gene>
<dbReference type="Proteomes" id="UP000036987">
    <property type="component" value="Unassembled WGS sequence"/>
</dbReference>
<keyword evidence="1" id="KW-0238">DNA-binding</keyword>
<dbReference type="OMA" id="LWLKDQW"/>
<feature type="region of interest" description="Disordered" evidence="3">
    <location>
        <begin position="366"/>
        <end position="435"/>
    </location>
</feature>
<protein>
    <recommendedName>
        <fullName evidence="4">HMG box domain-containing protein</fullName>
    </recommendedName>
</protein>
<evidence type="ECO:0000256" key="1">
    <source>
        <dbReference type="PROSITE-ProRule" id="PRU00267"/>
    </source>
</evidence>
<dbReference type="SUPFAM" id="SSF47095">
    <property type="entry name" value="HMG-box"/>
    <property type="match status" value="3"/>
</dbReference>
<dbReference type="AlphaFoldDB" id="A0A0K9NTX1"/>
<feature type="coiled-coil region" evidence="2">
    <location>
        <begin position="102"/>
        <end position="157"/>
    </location>
</feature>
<feature type="compositionally biased region" description="Basic residues" evidence="3">
    <location>
        <begin position="14"/>
        <end position="23"/>
    </location>
</feature>
<feature type="DNA-binding region" description="HMG box" evidence="1">
    <location>
        <begin position="179"/>
        <end position="241"/>
    </location>
</feature>
<keyword evidence="1" id="KW-0539">Nucleus</keyword>
<accession>A0A0K9NTX1</accession>
<dbReference type="InterPro" id="IPR009071">
    <property type="entry name" value="HMG_box_dom"/>
</dbReference>
<dbReference type="InterPro" id="IPR036910">
    <property type="entry name" value="HMG_box_dom_sf"/>
</dbReference>
<keyword evidence="2" id="KW-0175">Coiled coil</keyword>
<dbReference type="GO" id="GO:0003677">
    <property type="term" value="F:DNA binding"/>
    <property type="evidence" value="ECO:0000318"/>
    <property type="project" value="GO_Central"/>
</dbReference>
<dbReference type="Pfam" id="PF00505">
    <property type="entry name" value="HMG_box"/>
    <property type="match status" value="3"/>
</dbReference>
<feature type="region of interest" description="Disordered" evidence="3">
    <location>
        <begin position="1"/>
        <end position="28"/>
    </location>
</feature>
<proteinExistence type="predicted"/>
<dbReference type="CDD" id="cd22006">
    <property type="entry name" value="HMG-box_AtHMGB6-like_rpt1"/>
    <property type="match status" value="1"/>
</dbReference>
<evidence type="ECO:0000313" key="5">
    <source>
        <dbReference type="EMBL" id="KMZ60214.1"/>
    </source>
</evidence>
<feature type="domain" description="HMG box" evidence="4">
    <location>
        <begin position="179"/>
        <end position="241"/>
    </location>
</feature>